<evidence type="ECO:0000256" key="2">
    <source>
        <dbReference type="ARBA" id="ARBA00018953"/>
    </source>
</evidence>
<sequence length="300" mass="32271">MKALIFPGQGSQAAGMGGDLFERHPRIVEQADDVMGLSVARLCIDDPDGLLADTRYAQPAIFVVNALCLAAWRDTHDDAHDDAHVWLAGHSLGEYSALLAAGVFDFRTGLEIVKRRGELFASVEGGAMAAVVGVSAAELGRRLRARGFDDVDLANYNSAGQTVIAGPAASVDGAARMLDACGDVTVHPLKVSGAFHSRCMTPLKPEFDAFLARFTLAEPARPVVSNVTARPYQPPGTPADYLVEQLDQPVRWRDSVRHMLRSGVDEWVELGPGRRVLTRLVDAIRREQPEQPAAPSPASL</sequence>
<organism evidence="8 9">
    <name type="scientific">Burkholderia savannae</name>
    <dbReference type="NCBI Taxonomy" id="1637837"/>
    <lineage>
        <taxon>Bacteria</taxon>
        <taxon>Pseudomonadati</taxon>
        <taxon>Pseudomonadota</taxon>
        <taxon>Betaproteobacteria</taxon>
        <taxon>Burkholderiales</taxon>
        <taxon>Burkholderiaceae</taxon>
        <taxon>Burkholderia</taxon>
        <taxon>pseudomallei group</taxon>
    </lineage>
</organism>
<reference evidence="8 9" key="1">
    <citation type="submission" date="2015-11" db="EMBL/GenBank/DDBJ databases">
        <authorList>
            <person name="Sahl J."/>
            <person name="Wagner D."/>
            <person name="Keim P."/>
        </authorList>
    </citation>
    <scope>NUCLEOTIDE SEQUENCE [LARGE SCALE GENOMIC DNA]</scope>
    <source>
        <strain evidence="8 9">BDU18</strain>
    </source>
</reference>
<comment type="catalytic activity">
    <reaction evidence="5 6">
        <text>holo-[ACP] + malonyl-CoA = malonyl-[ACP] + CoA</text>
        <dbReference type="Rhea" id="RHEA:41792"/>
        <dbReference type="Rhea" id="RHEA-COMP:9623"/>
        <dbReference type="Rhea" id="RHEA-COMP:9685"/>
        <dbReference type="ChEBI" id="CHEBI:57287"/>
        <dbReference type="ChEBI" id="CHEBI:57384"/>
        <dbReference type="ChEBI" id="CHEBI:64479"/>
        <dbReference type="ChEBI" id="CHEBI:78449"/>
        <dbReference type="EC" id="2.3.1.39"/>
    </reaction>
</comment>
<evidence type="ECO:0000259" key="7">
    <source>
        <dbReference type="SMART" id="SM00827"/>
    </source>
</evidence>
<dbReference type="EMBL" id="LNJQ01000004">
    <property type="protein sequence ID" value="KWZ38911.1"/>
    <property type="molecule type" value="Genomic_DNA"/>
</dbReference>
<dbReference type="SMART" id="SM00827">
    <property type="entry name" value="PKS_AT"/>
    <property type="match status" value="1"/>
</dbReference>
<dbReference type="SUPFAM" id="SSF52151">
    <property type="entry name" value="FabD/lysophospholipase-like"/>
    <property type="match status" value="1"/>
</dbReference>
<gene>
    <name evidence="8" type="ORF">WS72_29435</name>
</gene>
<feature type="domain" description="Malonyl-CoA:ACP transacylase (MAT)" evidence="7">
    <location>
        <begin position="5"/>
        <end position="299"/>
    </location>
</feature>
<dbReference type="InterPro" id="IPR001227">
    <property type="entry name" value="Ac_transferase_dom_sf"/>
</dbReference>
<evidence type="ECO:0000313" key="9">
    <source>
        <dbReference type="Proteomes" id="UP000070255"/>
    </source>
</evidence>
<dbReference type="InterPro" id="IPR024925">
    <property type="entry name" value="Malonyl_CoA-ACP_transAc"/>
</dbReference>
<dbReference type="Proteomes" id="UP000070255">
    <property type="component" value="Unassembled WGS sequence"/>
</dbReference>
<dbReference type="SUPFAM" id="SSF55048">
    <property type="entry name" value="Probable ACP-binding domain of malonyl-CoA ACP transacylase"/>
    <property type="match status" value="1"/>
</dbReference>
<dbReference type="InterPro" id="IPR014043">
    <property type="entry name" value="Acyl_transferase_dom"/>
</dbReference>
<dbReference type="EC" id="2.3.1.39" evidence="1 6"/>
<dbReference type="InterPro" id="IPR050858">
    <property type="entry name" value="Mal-CoA-ACP_Trans/PKS_FabD"/>
</dbReference>
<evidence type="ECO:0000256" key="3">
    <source>
        <dbReference type="ARBA" id="ARBA00022679"/>
    </source>
</evidence>
<proteinExistence type="inferred from homology"/>
<evidence type="ECO:0000313" key="8">
    <source>
        <dbReference type="EMBL" id="KWZ38911.1"/>
    </source>
</evidence>
<keyword evidence="3 6" id="KW-0808">Transferase</keyword>
<dbReference type="NCBIfam" id="TIGR00128">
    <property type="entry name" value="fabD"/>
    <property type="match status" value="1"/>
</dbReference>
<dbReference type="InterPro" id="IPR004410">
    <property type="entry name" value="Malonyl_CoA-ACP_transAc_FabD"/>
</dbReference>
<dbReference type="RefSeq" id="WP_060823036.1">
    <property type="nucleotide sequence ID" value="NZ_LNJQ01000004.1"/>
</dbReference>
<dbReference type="Pfam" id="PF00698">
    <property type="entry name" value="Acyl_transf_1"/>
    <property type="match status" value="1"/>
</dbReference>
<name>A0ABR5T799_9BURK</name>
<dbReference type="PANTHER" id="PTHR42681">
    <property type="entry name" value="MALONYL-COA-ACYL CARRIER PROTEIN TRANSACYLASE, MITOCHONDRIAL"/>
    <property type="match status" value="1"/>
</dbReference>
<dbReference type="Gene3D" id="3.30.70.250">
    <property type="entry name" value="Malonyl-CoA ACP transacylase, ACP-binding"/>
    <property type="match status" value="1"/>
</dbReference>
<keyword evidence="9" id="KW-1185">Reference proteome</keyword>
<dbReference type="PIRSF" id="PIRSF000446">
    <property type="entry name" value="Mct"/>
    <property type="match status" value="1"/>
</dbReference>
<dbReference type="PANTHER" id="PTHR42681:SF1">
    <property type="entry name" value="MALONYL-COA-ACYL CARRIER PROTEIN TRANSACYLASE, MITOCHONDRIAL"/>
    <property type="match status" value="1"/>
</dbReference>
<evidence type="ECO:0000256" key="6">
    <source>
        <dbReference type="PIRNR" id="PIRNR000446"/>
    </source>
</evidence>
<evidence type="ECO:0000256" key="1">
    <source>
        <dbReference type="ARBA" id="ARBA00013258"/>
    </source>
</evidence>
<dbReference type="InterPro" id="IPR016035">
    <property type="entry name" value="Acyl_Trfase/lysoPLipase"/>
</dbReference>
<protein>
    <recommendedName>
        <fullName evidence="2 6">Malonyl CoA-acyl carrier protein transacylase</fullName>
        <ecNumber evidence="1 6">2.3.1.39</ecNumber>
    </recommendedName>
</protein>
<dbReference type="InterPro" id="IPR016036">
    <property type="entry name" value="Malonyl_transacylase_ACP-bd"/>
</dbReference>
<evidence type="ECO:0000256" key="4">
    <source>
        <dbReference type="ARBA" id="ARBA00023315"/>
    </source>
</evidence>
<evidence type="ECO:0000256" key="5">
    <source>
        <dbReference type="ARBA" id="ARBA00048462"/>
    </source>
</evidence>
<dbReference type="Gene3D" id="3.40.366.10">
    <property type="entry name" value="Malonyl-Coenzyme A Acyl Carrier Protein, domain 2"/>
    <property type="match status" value="1"/>
</dbReference>
<accession>A0ABR5T799</accession>
<comment type="similarity">
    <text evidence="6">Belongs to the fabD family.</text>
</comment>
<keyword evidence="4 6" id="KW-0012">Acyltransferase</keyword>
<comment type="caution">
    <text evidence="8">The sequence shown here is derived from an EMBL/GenBank/DDBJ whole genome shotgun (WGS) entry which is preliminary data.</text>
</comment>